<protein>
    <submittedName>
        <fullName evidence="1">Uncharacterized protein</fullName>
    </submittedName>
</protein>
<sequence length="135" mass="14841">MADMDGRIGVKGSTKNEWKWGEKNTVTMKWGISQALNVPKNSTFVATLTATKIEISVPFKMTWKAKDSGARNTTYGVYTGISYYNASTTIKPKSGAPGTSYEDESRSFEDGTEYIEGDAIGEEQVYLVDNEQANS</sequence>
<organism evidence="1 2">
    <name type="scientific">Sclerotinia sclerotiorum (strain ATCC 18683 / 1980 / Ss-1)</name>
    <name type="common">White mold</name>
    <name type="synonym">Whetzelinia sclerotiorum</name>
    <dbReference type="NCBI Taxonomy" id="665079"/>
    <lineage>
        <taxon>Eukaryota</taxon>
        <taxon>Fungi</taxon>
        <taxon>Dikarya</taxon>
        <taxon>Ascomycota</taxon>
        <taxon>Pezizomycotina</taxon>
        <taxon>Leotiomycetes</taxon>
        <taxon>Helotiales</taxon>
        <taxon>Sclerotiniaceae</taxon>
        <taxon>Sclerotinia</taxon>
    </lineage>
</organism>
<name>A0A1D9QIF5_SCLS1</name>
<dbReference type="Gene3D" id="2.170.15.10">
    <property type="entry name" value="Proaerolysin, chain A, domain 3"/>
    <property type="match status" value="1"/>
</dbReference>
<dbReference type="EMBL" id="CP017826">
    <property type="protein sequence ID" value="APA14572.1"/>
    <property type="molecule type" value="Genomic_DNA"/>
</dbReference>
<dbReference type="SUPFAM" id="SSF56973">
    <property type="entry name" value="Aerolisin/ETX pore-forming domain"/>
    <property type="match status" value="1"/>
</dbReference>
<dbReference type="OrthoDB" id="4948898at2759"/>
<gene>
    <name evidence="1" type="ORF">sscle_13g093420</name>
</gene>
<evidence type="ECO:0000313" key="2">
    <source>
        <dbReference type="Proteomes" id="UP000177798"/>
    </source>
</evidence>
<proteinExistence type="predicted"/>
<reference evidence="2" key="1">
    <citation type="journal article" date="2017" name="Genome Biol. Evol.">
        <title>The complete genome sequence of the phytopathogenic fungus Sclerotinia sclerotiorum reveals insights into the genome architecture of broad host range pathogens.</title>
        <authorList>
            <person name="Derbyshire M."/>
            <person name="Denton-Giles M."/>
            <person name="Hegedus D."/>
            <person name="Seifbarghy S."/>
            <person name="Rollins J."/>
            <person name="van Kan J."/>
            <person name="Seidl M.F."/>
            <person name="Faino L."/>
            <person name="Mbengue M."/>
            <person name="Navaud O."/>
            <person name="Raffaele S."/>
            <person name="Hammond-Kosack K."/>
            <person name="Heard S."/>
            <person name="Oliver R."/>
        </authorList>
    </citation>
    <scope>NUCLEOTIDE SEQUENCE [LARGE SCALE GENOMIC DNA]</scope>
    <source>
        <strain evidence="2">ATCC 18683 / 1980 / Ss-1</strain>
    </source>
</reference>
<dbReference type="VEuPathDB" id="FungiDB:sscle_13g093420"/>
<evidence type="ECO:0000313" key="1">
    <source>
        <dbReference type="EMBL" id="APA14572.1"/>
    </source>
</evidence>
<accession>A0A1D9QIF5</accession>
<dbReference type="AlphaFoldDB" id="A0A1D9QIF5"/>
<dbReference type="Proteomes" id="UP000177798">
    <property type="component" value="Chromosome 13"/>
</dbReference>